<dbReference type="Pfam" id="PF00656">
    <property type="entry name" value="Peptidase_C14"/>
    <property type="match status" value="1"/>
</dbReference>
<keyword evidence="2" id="KW-0645">Protease</keyword>
<dbReference type="InterPro" id="IPR001309">
    <property type="entry name" value="Pept_C14_p20"/>
</dbReference>
<dbReference type="InterPro" id="IPR011600">
    <property type="entry name" value="Pept_C14_caspase"/>
</dbReference>
<evidence type="ECO:0000256" key="1">
    <source>
        <dbReference type="ARBA" id="ARBA00010134"/>
    </source>
</evidence>
<dbReference type="InterPro" id="IPR015917">
    <property type="entry name" value="Pept_C14A"/>
</dbReference>
<protein>
    <recommendedName>
        <fullName evidence="10">Caspase family p20 domain-containing protein</fullName>
    </recommendedName>
</protein>
<dbReference type="InterPro" id="IPR002138">
    <property type="entry name" value="Pept_C14_p10"/>
</dbReference>
<proteinExistence type="inferred from homology"/>
<dbReference type="PANTHER" id="PTHR47901">
    <property type="entry name" value="CASPASE RECRUITMENT DOMAIN-CONTAINING PROTEIN 18"/>
    <property type="match status" value="1"/>
</dbReference>
<dbReference type="PROSITE" id="PS50208">
    <property type="entry name" value="CASPASE_P20"/>
    <property type="match status" value="1"/>
</dbReference>
<organism evidence="8 9">
    <name type="scientific">Meganyctiphanes norvegica</name>
    <name type="common">Northern krill</name>
    <name type="synonym">Thysanopoda norvegica</name>
    <dbReference type="NCBI Taxonomy" id="48144"/>
    <lineage>
        <taxon>Eukaryota</taxon>
        <taxon>Metazoa</taxon>
        <taxon>Ecdysozoa</taxon>
        <taxon>Arthropoda</taxon>
        <taxon>Crustacea</taxon>
        <taxon>Multicrustacea</taxon>
        <taxon>Malacostraca</taxon>
        <taxon>Eumalacostraca</taxon>
        <taxon>Eucarida</taxon>
        <taxon>Euphausiacea</taxon>
        <taxon>Euphausiidae</taxon>
        <taxon>Meganyctiphanes</taxon>
    </lineage>
</organism>
<keyword evidence="3" id="KW-0053">Apoptosis</keyword>
<evidence type="ECO:0000256" key="3">
    <source>
        <dbReference type="ARBA" id="ARBA00022703"/>
    </source>
</evidence>
<evidence type="ECO:0000256" key="5">
    <source>
        <dbReference type="RuleBase" id="RU003971"/>
    </source>
</evidence>
<dbReference type="InterPro" id="IPR029030">
    <property type="entry name" value="Caspase-like_dom_sf"/>
</dbReference>
<dbReference type="Proteomes" id="UP001497623">
    <property type="component" value="Unassembled WGS sequence"/>
</dbReference>
<accession>A0AAV2SHV2</accession>
<dbReference type="AlphaFoldDB" id="A0AAV2SHV2"/>
<feature type="domain" description="Caspase family p10" evidence="6">
    <location>
        <begin position="161"/>
        <end position="190"/>
    </location>
</feature>
<evidence type="ECO:0000256" key="2">
    <source>
        <dbReference type="ARBA" id="ARBA00022670"/>
    </source>
</evidence>
<dbReference type="PRINTS" id="PR00376">
    <property type="entry name" value="IL1BCENZYME"/>
</dbReference>
<reference evidence="8 9" key="1">
    <citation type="submission" date="2024-05" db="EMBL/GenBank/DDBJ databases">
        <authorList>
            <person name="Wallberg A."/>
        </authorList>
    </citation>
    <scope>NUCLEOTIDE SEQUENCE [LARGE SCALE GENOMIC DNA]</scope>
</reference>
<dbReference type="InterPro" id="IPR002398">
    <property type="entry name" value="Pept_C14"/>
</dbReference>
<dbReference type="SMART" id="SM00115">
    <property type="entry name" value="CASc"/>
    <property type="match status" value="1"/>
</dbReference>
<dbReference type="SUPFAM" id="SSF52129">
    <property type="entry name" value="Caspase-like"/>
    <property type="match status" value="1"/>
</dbReference>
<evidence type="ECO:0000313" key="9">
    <source>
        <dbReference type="Proteomes" id="UP001497623"/>
    </source>
</evidence>
<dbReference type="EMBL" id="CAXKWB010063125">
    <property type="protein sequence ID" value="CAL4186221.1"/>
    <property type="molecule type" value="Genomic_DNA"/>
</dbReference>
<feature type="domain" description="Caspase family p20" evidence="7">
    <location>
        <begin position="1"/>
        <end position="125"/>
    </location>
</feature>
<dbReference type="GO" id="GO:0004197">
    <property type="term" value="F:cysteine-type endopeptidase activity"/>
    <property type="evidence" value="ECO:0007669"/>
    <property type="project" value="InterPro"/>
</dbReference>
<comment type="caution">
    <text evidence="8">The sequence shown here is derived from an EMBL/GenBank/DDBJ whole genome shotgun (WGS) entry which is preliminary data.</text>
</comment>
<evidence type="ECO:0000259" key="7">
    <source>
        <dbReference type="PROSITE" id="PS50208"/>
    </source>
</evidence>
<sequence length="229" mass="26896">MFFNYTKFDVPQLSERTGAEEDTNAIKNAFDIFEKKYEVRIYENYTTQETLDTFKKLQHDINLYRLDSLIIFISSHGKSRYVFFTKDGEININDLREFLFETPKGCIYLKGNPKIFMANYCQGKAREEGIDTAIEECSDPFLNTEEGKKPLMSVPRNIKTFFSTSEGVVAWRRYDGGNYFIQTFCKVLTRNQGLELQQLIFKTNQEVEAELKCKTTFSEEGSRFNHFYF</sequence>
<name>A0AAV2SHV2_MEGNR</name>
<evidence type="ECO:0000256" key="4">
    <source>
        <dbReference type="ARBA" id="ARBA00022801"/>
    </source>
</evidence>
<comment type="similarity">
    <text evidence="1 5">Belongs to the peptidase C14A family.</text>
</comment>
<dbReference type="GO" id="GO:0006915">
    <property type="term" value="P:apoptotic process"/>
    <property type="evidence" value="ECO:0007669"/>
    <property type="project" value="UniProtKB-KW"/>
</dbReference>
<dbReference type="PANTHER" id="PTHR47901:SF8">
    <property type="entry name" value="CASPASE-3"/>
    <property type="match status" value="1"/>
</dbReference>
<dbReference type="GO" id="GO:0006508">
    <property type="term" value="P:proteolysis"/>
    <property type="evidence" value="ECO:0007669"/>
    <property type="project" value="UniProtKB-KW"/>
</dbReference>
<evidence type="ECO:0008006" key="10">
    <source>
        <dbReference type="Google" id="ProtNLM"/>
    </source>
</evidence>
<keyword evidence="4" id="KW-0378">Hydrolase</keyword>
<keyword evidence="9" id="KW-1185">Reference proteome</keyword>
<dbReference type="Gene3D" id="3.40.50.1460">
    <property type="match status" value="1"/>
</dbReference>
<evidence type="ECO:0000259" key="6">
    <source>
        <dbReference type="PROSITE" id="PS50207"/>
    </source>
</evidence>
<gene>
    <name evidence="8" type="ORF">MNOR_LOCUS36034</name>
</gene>
<evidence type="ECO:0000313" key="8">
    <source>
        <dbReference type="EMBL" id="CAL4186221.1"/>
    </source>
</evidence>
<dbReference type="PROSITE" id="PS50207">
    <property type="entry name" value="CASPASE_P10"/>
    <property type="match status" value="1"/>
</dbReference>